<evidence type="ECO:0000259" key="1">
    <source>
        <dbReference type="PROSITE" id="PS50943"/>
    </source>
</evidence>
<gene>
    <name evidence="2" type="ORF">GJQ57_19260</name>
</gene>
<dbReference type="EMBL" id="WJYN01000008">
    <property type="protein sequence ID" value="MRT00786.1"/>
    <property type="molecule type" value="Genomic_DNA"/>
</dbReference>
<organism evidence="2 3">
    <name type="scientific">Ralstonia pickettii</name>
    <name type="common">Burkholderia pickettii</name>
    <dbReference type="NCBI Taxonomy" id="329"/>
    <lineage>
        <taxon>Bacteria</taxon>
        <taxon>Pseudomonadati</taxon>
        <taxon>Pseudomonadota</taxon>
        <taxon>Betaproteobacteria</taxon>
        <taxon>Burkholderiales</taxon>
        <taxon>Burkholderiaceae</taxon>
        <taxon>Ralstonia</taxon>
    </lineage>
</organism>
<dbReference type="Pfam" id="PF01381">
    <property type="entry name" value="HTH_3"/>
    <property type="match status" value="1"/>
</dbReference>
<dbReference type="RefSeq" id="WP_065858186.1">
    <property type="nucleotide sequence ID" value="NZ_CP104381.1"/>
</dbReference>
<evidence type="ECO:0000313" key="3">
    <source>
        <dbReference type="Proteomes" id="UP000441032"/>
    </source>
</evidence>
<proteinExistence type="predicted"/>
<accession>A0A7X2HQG6</accession>
<dbReference type="SMART" id="SM00530">
    <property type="entry name" value="HTH_XRE"/>
    <property type="match status" value="1"/>
</dbReference>
<dbReference type="AlphaFoldDB" id="A0A7X2HQG6"/>
<dbReference type="PROSITE" id="PS50943">
    <property type="entry name" value="HTH_CROC1"/>
    <property type="match status" value="1"/>
</dbReference>
<dbReference type="SUPFAM" id="SSF47413">
    <property type="entry name" value="lambda repressor-like DNA-binding domains"/>
    <property type="match status" value="1"/>
</dbReference>
<name>A0A7X2HQG6_RALPI</name>
<protein>
    <submittedName>
        <fullName evidence="2">Helix-turn-helix domain-containing protein</fullName>
    </submittedName>
</protein>
<dbReference type="Gene3D" id="1.10.260.40">
    <property type="entry name" value="lambda repressor-like DNA-binding domains"/>
    <property type="match status" value="1"/>
</dbReference>
<feature type="domain" description="HTH cro/C1-type" evidence="1">
    <location>
        <begin position="34"/>
        <end position="89"/>
    </location>
</feature>
<evidence type="ECO:0000313" key="2">
    <source>
        <dbReference type="EMBL" id="MRT00786.1"/>
    </source>
</evidence>
<dbReference type="InterPro" id="IPR010982">
    <property type="entry name" value="Lambda_DNA-bd_dom_sf"/>
</dbReference>
<dbReference type="Proteomes" id="UP000441032">
    <property type="component" value="Unassembled WGS sequence"/>
</dbReference>
<dbReference type="InterPro" id="IPR001387">
    <property type="entry name" value="Cro/C1-type_HTH"/>
</dbReference>
<reference evidence="2 3" key="1">
    <citation type="submission" date="2019-11" db="EMBL/GenBank/DDBJ databases">
        <title>Phenotypic characterization of an OXA-22 and OXA-60 co-producing Ralstonia pickettii clinical strain.</title>
        <authorList>
            <person name="He F."/>
        </authorList>
    </citation>
    <scope>NUCLEOTIDE SEQUENCE [LARGE SCALE GENOMIC DNA]</scope>
    <source>
        <strain evidence="2 3">PSLESD1</strain>
    </source>
</reference>
<dbReference type="CDD" id="cd00093">
    <property type="entry name" value="HTH_XRE"/>
    <property type="match status" value="1"/>
</dbReference>
<comment type="caution">
    <text evidence="2">The sequence shown here is derived from an EMBL/GenBank/DDBJ whole genome shotgun (WGS) entry which is preliminary data.</text>
</comment>
<dbReference type="GO" id="GO:0003677">
    <property type="term" value="F:DNA binding"/>
    <property type="evidence" value="ECO:0007669"/>
    <property type="project" value="InterPro"/>
</dbReference>
<sequence>MKKLDTWLLQELADRKFAHAFLETEANARFAAQVRALRKQHGWTEADLATASRLTGAAISDIENARLNLLQLISLRKLARAFDVHLSLKFESTVDGAVEVVRFVETDLAVPSREAELRMHGVYSVLPPRFGQPE</sequence>